<dbReference type="AlphaFoldDB" id="A0A3Q3WL47"/>
<organism evidence="1 2">
    <name type="scientific">Mola mola</name>
    <name type="common">Ocean sunfish</name>
    <name type="synonym">Tetraodon mola</name>
    <dbReference type="NCBI Taxonomy" id="94237"/>
    <lineage>
        <taxon>Eukaryota</taxon>
        <taxon>Metazoa</taxon>
        <taxon>Chordata</taxon>
        <taxon>Craniata</taxon>
        <taxon>Vertebrata</taxon>
        <taxon>Euteleostomi</taxon>
        <taxon>Actinopterygii</taxon>
        <taxon>Neopterygii</taxon>
        <taxon>Teleostei</taxon>
        <taxon>Neoteleostei</taxon>
        <taxon>Acanthomorphata</taxon>
        <taxon>Eupercaria</taxon>
        <taxon>Tetraodontiformes</taxon>
        <taxon>Molidae</taxon>
        <taxon>Mola</taxon>
    </lineage>
</organism>
<protein>
    <submittedName>
        <fullName evidence="1">Uncharacterized protein</fullName>
    </submittedName>
</protein>
<dbReference type="Proteomes" id="UP000261620">
    <property type="component" value="Unplaced"/>
</dbReference>
<reference evidence="1" key="1">
    <citation type="submission" date="2025-08" db="UniProtKB">
        <authorList>
            <consortium name="Ensembl"/>
        </authorList>
    </citation>
    <scope>IDENTIFICATION</scope>
</reference>
<keyword evidence="2" id="KW-1185">Reference proteome</keyword>
<evidence type="ECO:0000313" key="2">
    <source>
        <dbReference type="Proteomes" id="UP000261620"/>
    </source>
</evidence>
<name>A0A3Q3WL47_MOLML</name>
<evidence type="ECO:0000313" key="1">
    <source>
        <dbReference type="Ensembl" id="ENSMMOP00000015718.1"/>
    </source>
</evidence>
<proteinExistence type="predicted"/>
<accession>A0A3Q3WL47</accession>
<dbReference type="Ensembl" id="ENSMMOT00000015981.1">
    <property type="protein sequence ID" value="ENSMMOP00000015718.1"/>
    <property type="gene ID" value="ENSMMOG00000011993.1"/>
</dbReference>
<sequence length="106" mass="12622">MLRKFTSSLLLVSWFNSSPCRLQLYESHLFSNLQSFSVTLLECLHARLTSRRIRHVDCTARQREAERETASKIYLTHRTLNRWAPDSIMMMLLPQNRNREYMSSSR</sequence>
<reference evidence="1" key="2">
    <citation type="submission" date="2025-09" db="UniProtKB">
        <authorList>
            <consortium name="Ensembl"/>
        </authorList>
    </citation>
    <scope>IDENTIFICATION</scope>
</reference>